<dbReference type="HOGENOM" id="CLU_017584_4_3_2"/>
<dbReference type="InterPro" id="IPR015424">
    <property type="entry name" value="PyrdxlP-dep_Trfase"/>
</dbReference>
<dbReference type="OrthoDB" id="372018at2157"/>
<dbReference type="Pfam" id="PF00155">
    <property type="entry name" value="Aminotran_1_2"/>
    <property type="match status" value="1"/>
</dbReference>
<dbReference type="PROSITE" id="PS00105">
    <property type="entry name" value="AA_TRANSFER_CLASS_1"/>
    <property type="match status" value="1"/>
</dbReference>
<dbReference type="eggNOG" id="arCOG01130">
    <property type="taxonomic scope" value="Archaea"/>
</dbReference>
<evidence type="ECO:0000259" key="8">
    <source>
        <dbReference type="Pfam" id="PF00155"/>
    </source>
</evidence>
<dbReference type="SUPFAM" id="SSF53383">
    <property type="entry name" value="PLP-dependent transferases"/>
    <property type="match status" value="1"/>
</dbReference>
<reference evidence="9 10" key="2">
    <citation type="journal article" date="2009" name="Stand. Genomic Sci.">
        <title>Complete genome sequence of Staphylothermus marinus Stetter and Fiala 1986 type strain F1.</title>
        <authorList>
            <person name="Anderson I.J."/>
            <person name="Sun H."/>
            <person name="Lapidus A."/>
            <person name="Copeland A."/>
            <person name="Glavina Del Rio T."/>
            <person name="Tice H."/>
            <person name="Dalin E."/>
            <person name="Lucas S."/>
            <person name="Barry K."/>
            <person name="Land M."/>
            <person name="Richardson P."/>
            <person name="Huber H."/>
            <person name="Kyrpides N.C."/>
        </authorList>
    </citation>
    <scope>NUCLEOTIDE SEQUENCE [LARGE SCALE GENOMIC DNA]</scope>
    <source>
        <strain evidence="10">ATCC 43588 / DSM 3639 / JCM 9404 / F1</strain>
    </source>
</reference>
<name>A3DL79_STAMF</name>
<sequence length="409" mass="46439">MVSPTLKFRSIIPHMRGEGGFAFIARGRELASKGYHVVNLSIGQPDVPTPDNVIESAVHWLKDEKFTGYTETPGIPELRQAIADYLNERYGSDVDWREVVVTPGTKGAIFLALAAYLDPGDEIIVPEPTYPAYPEGAKILNARARFVSLRFEGRDKGFKLDIEAIEEAITSRTKMIVVNNPHNPSGAVFTPKEIDELVSIARKHKIMILADEIYDNFIYEGKFKSLISYPDWREFLVYTNGFSKTFSMTGWRLGYIVVRREVAEILSKLAVNIWGCPISFAQKAAVTALKDPESWKWAEKLSKRYAEMRDLLYNELQGIEGVEVWKSLGAFYLFPRIRNLLDKINMSVDEFVDYIIDNYYLIILPGTAFPDTAGKDYVRFSFATSKEAILEGAKRFRKAVEDLLSERTK</sequence>
<dbReference type="Gene3D" id="3.40.640.10">
    <property type="entry name" value="Type I PLP-dependent aspartate aminotransferase-like (Major domain)"/>
    <property type="match status" value="1"/>
</dbReference>
<protein>
    <recommendedName>
        <fullName evidence="7">Aminotransferase</fullName>
        <ecNumber evidence="7">2.6.1.-</ecNumber>
    </recommendedName>
</protein>
<dbReference type="Proteomes" id="UP000000254">
    <property type="component" value="Chromosome"/>
</dbReference>
<dbReference type="GeneID" id="4906698"/>
<evidence type="ECO:0000313" key="9">
    <source>
        <dbReference type="EMBL" id="ABN69389.1"/>
    </source>
</evidence>
<dbReference type="EC" id="2.6.1.-" evidence="7"/>
<dbReference type="GO" id="GO:0030170">
    <property type="term" value="F:pyridoxal phosphate binding"/>
    <property type="evidence" value="ECO:0007669"/>
    <property type="project" value="InterPro"/>
</dbReference>
<dbReference type="EMBL" id="CP000575">
    <property type="protein sequence ID" value="ABN69389.1"/>
    <property type="molecule type" value="Genomic_DNA"/>
</dbReference>
<evidence type="ECO:0000256" key="6">
    <source>
        <dbReference type="ARBA" id="ARBA00022898"/>
    </source>
</evidence>
<proteinExistence type="inferred from homology"/>
<dbReference type="InterPro" id="IPR050596">
    <property type="entry name" value="AspAT/PAT-like"/>
</dbReference>
<keyword evidence="5 7" id="KW-0808">Transferase</keyword>
<dbReference type="Gene3D" id="3.90.1150.10">
    <property type="entry name" value="Aspartate Aminotransferase, domain 1"/>
    <property type="match status" value="1"/>
</dbReference>
<comment type="cofactor">
    <cofactor evidence="1 7">
        <name>pyridoxal 5'-phosphate</name>
        <dbReference type="ChEBI" id="CHEBI:597326"/>
    </cofactor>
</comment>
<dbReference type="GO" id="GO:0008483">
    <property type="term" value="F:transaminase activity"/>
    <property type="evidence" value="ECO:0007669"/>
    <property type="project" value="UniProtKB-KW"/>
</dbReference>
<evidence type="ECO:0000256" key="5">
    <source>
        <dbReference type="ARBA" id="ARBA00022679"/>
    </source>
</evidence>
<dbReference type="STRING" id="399550.Smar_0276"/>
<evidence type="ECO:0000256" key="2">
    <source>
        <dbReference type="ARBA" id="ARBA00007441"/>
    </source>
</evidence>
<evidence type="ECO:0000256" key="4">
    <source>
        <dbReference type="ARBA" id="ARBA00022576"/>
    </source>
</evidence>
<dbReference type="InterPro" id="IPR015422">
    <property type="entry name" value="PyrdxlP-dep_Trfase_small"/>
</dbReference>
<dbReference type="PANTHER" id="PTHR46383:SF1">
    <property type="entry name" value="ASPARTATE AMINOTRANSFERASE"/>
    <property type="match status" value="1"/>
</dbReference>
<dbReference type="InterPro" id="IPR004839">
    <property type="entry name" value="Aminotransferase_I/II_large"/>
</dbReference>
<evidence type="ECO:0000313" key="10">
    <source>
        <dbReference type="Proteomes" id="UP000000254"/>
    </source>
</evidence>
<keyword evidence="6" id="KW-0663">Pyridoxal phosphate</keyword>
<accession>A3DL79</accession>
<gene>
    <name evidence="9" type="ordered locus">Smar_0276</name>
</gene>
<comment type="subunit">
    <text evidence="3">Homodimer.</text>
</comment>
<dbReference type="InterPro" id="IPR015421">
    <property type="entry name" value="PyrdxlP-dep_Trfase_major"/>
</dbReference>
<evidence type="ECO:0000256" key="1">
    <source>
        <dbReference type="ARBA" id="ARBA00001933"/>
    </source>
</evidence>
<comment type="similarity">
    <text evidence="2 7">Belongs to the class-I pyridoxal-phosphate-dependent aminotransferase family.</text>
</comment>
<dbReference type="PANTHER" id="PTHR46383">
    <property type="entry name" value="ASPARTATE AMINOTRANSFERASE"/>
    <property type="match status" value="1"/>
</dbReference>
<dbReference type="AlphaFoldDB" id="A3DL79"/>
<dbReference type="InterPro" id="IPR004838">
    <property type="entry name" value="NHTrfase_class1_PyrdxlP-BS"/>
</dbReference>
<evidence type="ECO:0000256" key="3">
    <source>
        <dbReference type="ARBA" id="ARBA00011738"/>
    </source>
</evidence>
<keyword evidence="10" id="KW-1185">Reference proteome</keyword>
<evidence type="ECO:0000256" key="7">
    <source>
        <dbReference type="RuleBase" id="RU000481"/>
    </source>
</evidence>
<dbReference type="GO" id="GO:0006520">
    <property type="term" value="P:amino acid metabolic process"/>
    <property type="evidence" value="ECO:0007669"/>
    <property type="project" value="InterPro"/>
</dbReference>
<feature type="domain" description="Aminotransferase class I/classII large" evidence="8">
    <location>
        <begin position="36"/>
        <end position="394"/>
    </location>
</feature>
<organism evidence="9 10">
    <name type="scientific">Staphylothermus marinus (strain ATCC 43588 / DSM 3639 / JCM 9404 / F1)</name>
    <dbReference type="NCBI Taxonomy" id="399550"/>
    <lineage>
        <taxon>Archaea</taxon>
        <taxon>Thermoproteota</taxon>
        <taxon>Thermoprotei</taxon>
        <taxon>Desulfurococcales</taxon>
        <taxon>Desulfurococcaceae</taxon>
        <taxon>Staphylothermus</taxon>
    </lineage>
</organism>
<dbReference type="RefSeq" id="WP_011838580.1">
    <property type="nucleotide sequence ID" value="NC_009033.1"/>
</dbReference>
<reference evidence="10" key="1">
    <citation type="journal article" date="2009" name="BMC Genomics">
        <title>The complete genome sequence of Staphylothermus marinus reveals differences in sulfur metabolism among heterotrophic Crenarchaeota.</title>
        <authorList>
            <person name="Anderson I.J."/>
            <person name="Dharmarajan L."/>
            <person name="Rodriguez J."/>
            <person name="Hooper S."/>
            <person name="Porat I."/>
            <person name="Ulrich L.E."/>
            <person name="Elkins J.G."/>
            <person name="Mavromatis K."/>
            <person name="Sun H."/>
            <person name="Land M."/>
            <person name="Lapidus A."/>
            <person name="Lucas S."/>
            <person name="Barry K."/>
            <person name="Huber H."/>
            <person name="Zhulin I.B."/>
            <person name="Whitman W.B."/>
            <person name="Mukhopadhyay B."/>
            <person name="Woese C."/>
            <person name="Bristow J."/>
            <person name="Kyrpides N."/>
        </authorList>
    </citation>
    <scope>NUCLEOTIDE SEQUENCE [LARGE SCALE GENOMIC DNA]</scope>
    <source>
        <strain evidence="10">ATCC 43588 / DSM 3639 / JCM 9404 / F1</strain>
    </source>
</reference>
<dbReference type="KEGG" id="smr:Smar_0276"/>
<dbReference type="CDD" id="cd00609">
    <property type="entry name" value="AAT_like"/>
    <property type="match status" value="1"/>
</dbReference>
<keyword evidence="4 7" id="KW-0032">Aminotransferase</keyword>